<dbReference type="SUPFAM" id="SSF48150">
    <property type="entry name" value="DNA-glycosylase"/>
    <property type="match status" value="1"/>
</dbReference>
<reference evidence="6 7" key="2">
    <citation type="submission" date="2008-10" db="EMBL/GenBank/DDBJ databases">
        <authorList>
            <person name="Fulton L."/>
            <person name="Clifton S."/>
            <person name="Fulton B."/>
            <person name="Xu J."/>
            <person name="Minx P."/>
            <person name="Pepin K.H."/>
            <person name="Johnson M."/>
            <person name="Thiruvilangam P."/>
            <person name="Bhonagiri V."/>
            <person name="Nash W.E."/>
            <person name="Mardis E.R."/>
            <person name="Wilson R.K."/>
        </authorList>
    </citation>
    <scope>NUCLEOTIDE SEQUENCE [LARGE SCALE GENOMIC DNA]</scope>
    <source>
        <strain evidence="6 7">DSM 13279</strain>
    </source>
</reference>
<dbReference type="GO" id="GO:0008725">
    <property type="term" value="F:DNA-3-methyladenine glycosylase activity"/>
    <property type="evidence" value="ECO:0007669"/>
    <property type="project" value="TreeGrafter"/>
</dbReference>
<dbReference type="CDD" id="cd00056">
    <property type="entry name" value="ENDO3c"/>
    <property type="match status" value="1"/>
</dbReference>
<protein>
    <recommendedName>
        <fullName evidence="2">DNA-3-methyladenine glycosylase II</fullName>
        <ecNumber evidence="2">3.2.2.21</ecNumber>
    </recommendedName>
</protein>
<dbReference type="eggNOG" id="COG0122">
    <property type="taxonomic scope" value="Bacteria"/>
</dbReference>
<dbReference type="InterPro" id="IPR051912">
    <property type="entry name" value="Alkylbase_DNA_Glycosylase/TA"/>
</dbReference>
<dbReference type="STRING" id="445975.COLSTE_00412"/>
<dbReference type="PANTHER" id="PTHR43003">
    <property type="entry name" value="DNA-3-METHYLADENINE GLYCOSYLASE"/>
    <property type="match status" value="1"/>
</dbReference>
<dbReference type="GO" id="GO:0006285">
    <property type="term" value="P:base-excision repair, AP site formation"/>
    <property type="evidence" value="ECO:0007669"/>
    <property type="project" value="TreeGrafter"/>
</dbReference>
<sequence length="189" mass="21342">MKYIGDLEYSRPESAFHSLAHSIIEQMLSMKAGRAIESRLRELCDGDYTPECIAGIPAENIKSCGMSFRKVQSLKTLAEYALANDLESLAELPDEDVYKTLVQLPGIGKWTCDMFLLFYLGRPDILPVEDGALRQAFEWLYGAPIVSKEVQAVVCSLWRPYSSTAVRYLYRALNTGLVKEFAQPEMLWS</sequence>
<dbReference type="GO" id="GO:0006307">
    <property type="term" value="P:DNA alkylation repair"/>
    <property type="evidence" value="ECO:0007669"/>
    <property type="project" value="TreeGrafter"/>
</dbReference>
<dbReference type="InterPro" id="IPR011257">
    <property type="entry name" value="DNA_glycosylase"/>
</dbReference>
<gene>
    <name evidence="6" type="ORF">COLSTE_00412</name>
</gene>
<evidence type="ECO:0000259" key="5">
    <source>
        <dbReference type="SMART" id="SM00478"/>
    </source>
</evidence>
<comment type="caution">
    <text evidence="6">The sequence shown here is derived from an EMBL/GenBank/DDBJ whole genome shotgun (WGS) entry which is preliminary data.</text>
</comment>
<dbReference type="EMBL" id="ABXJ01000024">
    <property type="protein sequence ID" value="EEA91370.1"/>
    <property type="molecule type" value="Genomic_DNA"/>
</dbReference>
<evidence type="ECO:0000313" key="7">
    <source>
        <dbReference type="Proteomes" id="UP000003560"/>
    </source>
</evidence>
<feature type="domain" description="HhH-GPD" evidence="5">
    <location>
        <begin position="27"/>
        <end position="174"/>
    </location>
</feature>
<evidence type="ECO:0000256" key="4">
    <source>
        <dbReference type="ARBA" id="ARBA00023204"/>
    </source>
</evidence>
<evidence type="ECO:0000256" key="1">
    <source>
        <dbReference type="ARBA" id="ARBA00000086"/>
    </source>
</evidence>
<dbReference type="Gene3D" id="1.10.1670.40">
    <property type="match status" value="1"/>
</dbReference>
<evidence type="ECO:0000313" key="6">
    <source>
        <dbReference type="EMBL" id="EEA91370.1"/>
    </source>
</evidence>
<dbReference type="GO" id="GO:0032131">
    <property type="term" value="F:alkylated DNA binding"/>
    <property type="evidence" value="ECO:0007669"/>
    <property type="project" value="TreeGrafter"/>
</dbReference>
<dbReference type="SMART" id="SM00478">
    <property type="entry name" value="ENDO3c"/>
    <property type="match status" value="1"/>
</dbReference>
<proteinExistence type="predicted"/>
<dbReference type="EC" id="3.2.2.21" evidence="2"/>
<dbReference type="GO" id="GO:0043916">
    <property type="term" value="F:DNA-7-methylguanine glycosylase activity"/>
    <property type="evidence" value="ECO:0007669"/>
    <property type="project" value="TreeGrafter"/>
</dbReference>
<dbReference type="HOGENOM" id="CLU_000445_72_5_11"/>
<name>B6G8M1_9ACTN</name>
<dbReference type="AlphaFoldDB" id="B6G8M1"/>
<comment type="catalytic activity">
    <reaction evidence="1">
        <text>Hydrolysis of alkylated DNA, releasing 3-methyladenine, 3-methylguanine, 7-methylguanine and 7-methyladenine.</text>
        <dbReference type="EC" id="3.2.2.21"/>
    </reaction>
</comment>
<dbReference type="InterPro" id="IPR003265">
    <property type="entry name" value="HhH-GPD_domain"/>
</dbReference>
<dbReference type="PANTHER" id="PTHR43003:SF5">
    <property type="entry name" value="DNA-3-METHYLADENINE GLYCOSYLASE"/>
    <property type="match status" value="1"/>
</dbReference>
<dbReference type="Pfam" id="PF00730">
    <property type="entry name" value="HhH-GPD"/>
    <property type="match status" value="1"/>
</dbReference>
<keyword evidence="4" id="KW-0234">DNA repair</keyword>
<dbReference type="GO" id="GO:0005737">
    <property type="term" value="C:cytoplasm"/>
    <property type="evidence" value="ECO:0007669"/>
    <property type="project" value="TreeGrafter"/>
</dbReference>
<accession>B6G8M1</accession>
<organism evidence="6 7">
    <name type="scientific">Collinsella stercoris DSM 13279</name>
    <dbReference type="NCBI Taxonomy" id="445975"/>
    <lineage>
        <taxon>Bacteria</taxon>
        <taxon>Bacillati</taxon>
        <taxon>Actinomycetota</taxon>
        <taxon>Coriobacteriia</taxon>
        <taxon>Coriobacteriales</taxon>
        <taxon>Coriobacteriaceae</taxon>
        <taxon>Collinsella</taxon>
    </lineage>
</organism>
<dbReference type="Gene3D" id="1.10.340.30">
    <property type="entry name" value="Hypothetical protein, domain 2"/>
    <property type="match status" value="1"/>
</dbReference>
<evidence type="ECO:0000256" key="2">
    <source>
        <dbReference type="ARBA" id="ARBA00012000"/>
    </source>
</evidence>
<keyword evidence="7" id="KW-1185">Reference proteome</keyword>
<keyword evidence="3" id="KW-0227">DNA damage</keyword>
<dbReference type="Proteomes" id="UP000003560">
    <property type="component" value="Unassembled WGS sequence"/>
</dbReference>
<evidence type="ECO:0000256" key="3">
    <source>
        <dbReference type="ARBA" id="ARBA00022763"/>
    </source>
</evidence>
<reference evidence="6 7" key="1">
    <citation type="submission" date="2008-10" db="EMBL/GenBank/DDBJ databases">
        <title>Draft genome sequence of Collinsella stercoris (DSM 13279).</title>
        <authorList>
            <person name="Sudarsanam P."/>
            <person name="Ley R."/>
            <person name="Guruge J."/>
            <person name="Turnbaugh P.J."/>
            <person name="Mahowald M."/>
            <person name="Liep D."/>
            <person name="Gordon J."/>
        </authorList>
    </citation>
    <scope>NUCLEOTIDE SEQUENCE [LARGE SCALE GENOMIC DNA]</scope>
    <source>
        <strain evidence="6 7">DSM 13279</strain>
    </source>
</reference>
<dbReference type="GO" id="GO:0032993">
    <property type="term" value="C:protein-DNA complex"/>
    <property type="evidence" value="ECO:0007669"/>
    <property type="project" value="TreeGrafter"/>
</dbReference>